<keyword evidence="10" id="KW-0489">Methyltransferase</keyword>
<gene>
    <name evidence="10" type="ORF">B1C78_00020</name>
</gene>
<name>A0A1V3NUI0_9GAMM</name>
<dbReference type="PANTHER" id="PTHR43675">
    <property type="entry name" value="ARSENITE METHYLTRANSFERASE"/>
    <property type="match status" value="1"/>
</dbReference>
<dbReference type="GO" id="GO:0032259">
    <property type="term" value="P:methylation"/>
    <property type="evidence" value="ECO:0007669"/>
    <property type="project" value="UniProtKB-KW"/>
</dbReference>
<dbReference type="InterPro" id="IPR025714">
    <property type="entry name" value="Methyltranfer_dom"/>
</dbReference>
<dbReference type="RefSeq" id="WP_077277107.1">
    <property type="nucleotide sequence ID" value="NZ_MVBK01000001.1"/>
</dbReference>
<dbReference type="Gene3D" id="3.40.50.150">
    <property type="entry name" value="Vaccinia Virus protein VP39"/>
    <property type="match status" value="1"/>
</dbReference>
<evidence type="ECO:0000259" key="9">
    <source>
        <dbReference type="Pfam" id="PF13847"/>
    </source>
</evidence>
<keyword evidence="11" id="KW-1185">Reference proteome</keyword>
<dbReference type="SUPFAM" id="SSF53335">
    <property type="entry name" value="S-adenosyl-L-methionine-dependent methyltransferases"/>
    <property type="match status" value="1"/>
</dbReference>
<proteinExistence type="inferred from homology"/>
<keyword evidence="2" id="KW-0949">S-adenosyl-L-methionine</keyword>
<sequence length="276" mass="30072">MAATSPIHFDVEHLREEVLRTYDRVARDPHGNFHFHRGPRYAVDYLGYDAQELAQLPESCTARFAGVGNPLRIATVLAGLPGIDPSQAGPYPGETVLDHACGAGMDLLLAARKVGPHGRAIGVDMTPAMRACAQASAELARLVERVQIRAGYMENLPVDDASVDLVISNGVVNLAPDKTRVFREIARVLRPGGRLYLADVVVQRELTLDARENPDLWAACVAGAMVETEIPLLAAEAGLVDGRVVQRFDCFRDTSAEVKVAKDLFIQGVNFYARRM</sequence>
<protein>
    <recommendedName>
        <fullName evidence="5">Arsenite methyltransferase</fullName>
        <ecNumber evidence="4">2.1.1.137</ecNumber>
    </recommendedName>
</protein>
<organism evidence="10 11">
    <name type="scientific">Thioalkalivibrio denitrificans</name>
    <dbReference type="NCBI Taxonomy" id="108003"/>
    <lineage>
        <taxon>Bacteria</taxon>
        <taxon>Pseudomonadati</taxon>
        <taxon>Pseudomonadota</taxon>
        <taxon>Gammaproteobacteria</taxon>
        <taxon>Chromatiales</taxon>
        <taxon>Ectothiorhodospiraceae</taxon>
        <taxon>Thioalkalivibrio</taxon>
    </lineage>
</organism>
<dbReference type="EMBL" id="MVBK01000001">
    <property type="protein sequence ID" value="OOG28775.1"/>
    <property type="molecule type" value="Genomic_DNA"/>
</dbReference>
<evidence type="ECO:0000256" key="3">
    <source>
        <dbReference type="ARBA" id="ARBA00034487"/>
    </source>
</evidence>
<comment type="catalytic activity">
    <reaction evidence="8">
        <text>arsenic triglutathione + 3 [thioredoxin]-dithiol + 3 S-adenosyl-L-methionine = trimethylarsine + 3 [thioredoxin]-disulfide + 3 glutathione + 3 S-adenosyl-L-homocysteine + 3 H(+)</text>
        <dbReference type="Rhea" id="RHEA:69432"/>
        <dbReference type="Rhea" id="RHEA-COMP:10698"/>
        <dbReference type="Rhea" id="RHEA-COMP:10700"/>
        <dbReference type="ChEBI" id="CHEBI:15378"/>
        <dbReference type="ChEBI" id="CHEBI:27130"/>
        <dbReference type="ChEBI" id="CHEBI:29950"/>
        <dbReference type="ChEBI" id="CHEBI:50058"/>
        <dbReference type="ChEBI" id="CHEBI:57856"/>
        <dbReference type="ChEBI" id="CHEBI:57925"/>
        <dbReference type="ChEBI" id="CHEBI:59789"/>
        <dbReference type="ChEBI" id="CHEBI:183640"/>
        <dbReference type="EC" id="2.1.1.137"/>
    </reaction>
</comment>
<evidence type="ECO:0000256" key="8">
    <source>
        <dbReference type="ARBA" id="ARBA00048428"/>
    </source>
</evidence>
<dbReference type="Pfam" id="PF13847">
    <property type="entry name" value="Methyltransf_31"/>
    <property type="match status" value="1"/>
</dbReference>
<evidence type="ECO:0000313" key="10">
    <source>
        <dbReference type="EMBL" id="OOG28775.1"/>
    </source>
</evidence>
<dbReference type="PANTHER" id="PTHR43675:SF8">
    <property type="entry name" value="ARSENITE METHYLTRANSFERASE"/>
    <property type="match status" value="1"/>
</dbReference>
<reference evidence="10 11" key="1">
    <citation type="submission" date="2017-02" db="EMBL/GenBank/DDBJ databases">
        <title>Genomic diversity within the haloalkaliphilic genus Thioalkalivibrio.</title>
        <authorList>
            <person name="Ahn A.-C."/>
            <person name="Meier-Kolthoff J."/>
            <person name="Overmars L."/>
            <person name="Richter M."/>
            <person name="Woyke T."/>
            <person name="Sorokin D.Y."/>
            <person name="Muyzer G."/>
        </authorList>
    </citation>
    <scope>NUCLEOTIDE SEQUENCE [LARGE SCALE GENOMIC DNA]</scope>
    <source>
        <strain evidence="10 11">ALJD</strain>
    </source>
</reference>
<dbReference type="CDD" id="cd02440">
    <property type="entry name" value="AdoMet_MTases"/>
    <property type="match status" value="1"/>
</dbReference>
<dbReference type="InterPro" id="IPR029063">
    <property type="entry name" value="SAM-dependent_MTases_sf"/>
</dbReference>
<comment type="similarity">
    <text evidence="3">Belongs to the methyltransferase superfamily. Arsenite methyltransferase family.</text>
</comment>
<evidence type="ECO:0000256" key="5">
    <source>
        <dbReference type="ARBA" id="ARBA00034545"/>
    </source>
</evidence>
<dbReference type="OrthoDB" id="9772751at2"/>
<evidence type="ECO:0000313" key="11">
    <source>
        <dbReference type="Proteomes" id="UP000189462"/>
    </source>
</evidence>
<comment type="caution">
    <text evidence="10">The sequence shown here is derived from an EMBL/GenBank/DDBJ whole genome shotgun (WGS) entry which is preliminary data.</text>
</comment>
<feature type="domain" description="Methyltransferase" evidence="9">
    <location>
        <begin position="93"/>
        <end position="236"/>
    </location>
</feature>
<dbReference type="STRING" id="108003.B1C78_00020"/>
<dbReference type="InterPro" id="IPR026669">
    <property type="entry name" value="Arsenite_MeTrfase-like"/>
</dbReference>
<dbReference type="GO" id="GO:0030791">
    <property type="term" value="F:arsenite methyltransferase activity"/>
    <property type="evidence" value="ECO:0007669"/>
    <property type="project" value="UniProtKB-EC"/>
</dbReference>
<comment type="catalytic activity">
    <reaction evidence="7">
        <text>arsenic triglutathione + 2 [thioredoxin]-dithiol + 2 S-adenosyl-L-methionine + H2O = dimethylarsinous acid + 2 [thioredoxin]-disulfide + 3 glutathione + 2 S-adenosyl-L-homocysteine + 2 H(+)</text>
        <dbReference type="Rhea" id="RHEA:69464"/>
        <dbReference type="Rhea" id="RHEA-COMP:10698"/>
        <dbReference type="Rhea" id="RHEA-COMP:10700"/>
        <dbReference type="ChEBI" id="CHEBI:15377"/>
        <dbReference type="ChEBI" id="CHEBI:15378"/>
        <dbReference type="ChEBI" id="CHEBI:23808"/>
        <dbReference type="ChEBI" id="CHEBI:29950"/>
        <dbReference type="ChEBI" id="CHEBI:50058"/>
        <dbReference type="ChEBI" id="CHEBI:57856"/>
        <dbReference type="ChEBI" id="CHEBI:57925"/>
        <dbReference type="ChEBI" id="CHEBI:59789"/>
        <dbReference type="ChEBI" id="CHEBI:183640"/>
        <dbReference type="EC" id="2.1.1.137"/>
    </reaction>
</comment>
<evidence type="ECO:0000256" key="6">
    <source>
        <dbReference type="ARBA" id="ARBA00047941"/>
    </source>
</evidence>
<dbReference type="AlphaFoldDB" id="A0A1V3NUI0"/>
<evidence type="ECO:0000256" key="1">
    <source>
        <dbReference type="ARBA" id="ARBA00022679"/>
    </source>
</evidence>
<evidence type="ECO:0000256" key="2">
    <source>
        <dbReference type="ARBA" id="ARBA00022691"/>
    </source>
</evidence>
<evidence type="ECO:0000256" key="4">
    <source>
        <dbReference type="ARBA" id="ARBA00034521"/>
    </source>
</evidence>
<accession>A0A1V3NUI0</accession>
<dbReference type="Proteomes" id="UP000189462">
    <property type="component" value="Unassembled WGS sequence"/>
</dbReference>
<comment type="catalytic activity">
    <reaction evidence="6">
        <text>arsenic triglutathione + [thioredoxin]-dithiol + S-adenosyl-L-methionine + 2 H2O = methylarsonous acid + [thioredoxin]-disulfide + 3 glutathione + S-adenosyl-L-homocysteine + H(+)</text>
        <dbReference type="Rhea" id="RHEA:69460"/>
        <dbReference type="Rhea" id="RHEA-COMP:10698"/>
        <dbReference type="Rhea" id="RHEA-COMP:10700"/>
        <dbReference type="ChEBI" id="CHEBI:15377"/>
        <dbReference type="ChEBI" id="CHEBI:15378"/>
        <dbReference type="ChEBI" id="CHEBI:17826"/>
        <dbReference type="ChEBI" id="CHEBI:29950"/>
        <dbReference type="ChEBI" id="CHEBI:50058"/>
        <dbReference type="ChEBI" id="CHEBI:57856"/>
        <dbReference type="ChEBI" id="CHEBI:57925"/>
        <dbReference type="ChEBI" id="CHEBI:59789"/>
        <dbReference type="ChEBI" id="CHEBI:183640"/>
        <dbReference type="EC" id="2.1.1.137"/>
    </reaction>
</comment>
<keyword evidence="1 10" id="KW-0808">Transferase</keyword>
<dbReference type="EC" id="2.1.1.137" evidence="4"/>
<evidence type="ECO:0000256" key="7">
    <source>
        <dbReference type="ARBA" id="ARBA00047943"/>
    </source>
</evidence>